<dbReference type="Pfam" id="PF00132">
    <property type="entry name" value="Hexapep"/>
    <property type="match status" value="1"/>
</dbReference>
<proteinExistence type="inferred from homology"/>
<keyword evidence="3" id="KW-0028">Amino-acid biosynthesis</keyword>
<name>A0A2S2CUM8_9PROT</name>
<comment type="catalytic activity">
    <reaction evidence="6">
        <text>L-serine + acetyl-CoA = O-acetyl-L-serine + CoA</text>
        <dbReference type="Rhea" id="RHEA:24560"/>
        <dbReference type="ChEBI" id="CHEBI:33384"/>
        <dbReference type="ChEBI" id="CHEBI:57287"/>
        <dbReference type="ChEBI" id="CHEBI:57288"/>
        <dbReference type="ChEBI" id="CHEBI:58340"/>
        <dbReference type="EC" id="2.3.1.30"/>
    </reaction>
</comment>
<organism evidence="7 8">
    <name type="scientific">Azospirillum thermophilum</name>
    <dbReference type="NCBI Taxonomy" id="2202148"/>
    <lineage>
        <taxon>Bacteria</taxon>
        <taxon>Pseudomonadati</taxon>
        <taxon>Pseudomonadota</taxon>
        <taxon>Alphaproteobacteria</taxon>
        <taxon>Rhodospirillales</taxon>
        <taxon>Azospirillaceae</taxon>
        <taxon>Azospirillum</taxon>
    </lineage>
</organism>
<dbReference type="PANTHER" id="PTHR42811">
    <property type="entry name" value="SERINE ACETYLTRANSFERASE"/>
    <property type="match status" value="1"/>
</dbReference>
<gene>
    <name evidence="7" type="ORF">DEW08_18990</name>
</gene>
<dbReference type="EC" id="2.3.1.30" evidence="2"/>
<dbReference type="OrthoDB" id="9801456at2"/>
<dbReference type="InterPro" id="IPR011004">
    <property type="entry name" value="Trimer_LpxA-like_sf"/>
</dbReference>
<sequence>MEESIRNLLQAALYDCCTPAFTKGVISHRVFESVVNVACGDLDVFTKKDPAANNDSHRVAHAYSSYRAVLHYRLAHALATSPECRDLATAEELDANAHLISCRGKLLSGAEIHHRCSIGLRFILDHGYGTVIGETTRIGDDCYVLGSVTLGATGIAGNPAAKRHPTIGNRVQIGAFSRIFGPVTIGDDVFIGPHCVIKEDIPSGSTVMLKTALQITRTERGVFQMPAARPAAPGPIQG</sequence>
<comment type="similarity">
    <text evidence="1">Belongs to the transferase hexapeptide repeat family.</text>
</comment>
<evidence type="ECO:0000256" key="1">
    <source>
        <dbReference type="ARBA" id="ARBA00007274"/>
    </source>
</evidence>
<dbReference type="CDD" id="cd03354">
    <property type="entry name" value="LbH_SAT"/>
    <property type="match status" value="1"/>
</dbReference>
<dbReference type="InterPro" id="IPR001451">
    <property type="entry name" value="Hexapep"/>
</dbReference>
<evidence type="ECO:0000256" key="4">
    <source>
        <dbReference type="ARBA" id="ARBA00022679"/>
    </source>
</evidence>
<dbReference type="Gene3D" id="1.10.3130.10">
    <property type="entry name" value="serine acetyltransferase, domain 1"/>
    <property type="match status" value="1"/>
</dbReference>
<evidence type="ECO:0000313" key="8">
    <source>
        <dbReference type="Proteomes" id="UP000245629"/>
    </source>
</evidence>
<accession>A0A2S2CUM8</accession>
<keyword evidence="5" id="KW-0012">Acyltransferase</keyword>
<keyword evidence="8" id="KW-1185">Reference proteome</keyword>
<dbReference type="GO" id="GO:0008652">
    <property type="term" value="P:amino acid biosynthetic process"/>
    <property type="evidence" value="ECO:0007669"/>
    <property type="project" value="UniProtKB-KW"/>
</dbReference>
<reference evidence="8" key="1">
    <citation type="submission" date="2018-05" db="EMBL/GenBank/DDBJ databases">
        <title>Azospirillum thermophila sp. nov., a novel isolated from hot spring.</title>
        <authorList>
            <person name="Zhao Z."/>
        </authorList>
    </citation>
    <scope>NUCLEOTIDE SEQUENCE [LARGE SCALE GENOMIC DNA]</scope>
    <source>
        <strain evidence="8">CFH 70021</strain>
    </source>
</reference>
<dbReference type="GO" id="GO:0009001">
    <property type="term" value="F:serine O-acetyltransferase activity"/>
    <property type="evidence" value="ECO:0007669"/>
    <property type="project" value="UniProtKB-EC"/>
</dbReference>
<dbReference type="InterPro" id="IPR042122">
    <property type="entry name" value="Ser_AcTrfase_N_sf"/>
</dbReference>
<dbReference type="SUPFAM" id="SSF51161">
    <property type="entry name" value="Trimeric LpxA-like enzymes"/>
    <property type="match status" value="1"/>
</dbReference>
<dbReference type="Gene3D" id="2.160.10.10">
    <property type="entry name" value="Hexapeptide repeat proteins"/>
    <property type="match status" value="1"/>
</dbReference>
<evidence type="ECO:0000256" key="5">
    <source>
        <dbReference type="ARBA" id="ARBA00023315"/>
    </source>
</evidence>
<dbReference type="AlphaFoldDB" id="A0A2S2CUM8"/>
<dbReference type="EMBL" id="CP029354">
    <property type="protein sequence ID" value="AWK88201.1"/>
    <property type="molecule type" value="Genomic_DNA"/>
</dbReference>
<dbReference type="InterPro" id="IPR045304">
    <property type="entry name" value="LbH_SAT"/>
</dbReference>
<evidence type="ECO:0000313" key="7">
    <source>
        <dbReference type="EMBL" id="AWK88201.1"/>
    </source>
</evidence>
<protein>
    <recommendedName>
        <fullName evidence="2">serine O-acetyltransferase</fullName>
        <ecNumber evidence="2">2.3.1.30</ecNumber>
    </recommendedName>
</protein>
<keyword evidence="4 7" id="KW-0808">Transferase</keyword>
<dbReference type="KEGG" id="azz:DEW08_18990"/>
<evidence type="ECO:0000256" key="6">
    <source>
        <dbReference type="ARBA" id="ARBA00049486"/>
    </source>
</evidence>
<evidence type="ECO:0000256" key="3">
    <source>
        <dbReference type="ARBA" id="ARBA00022605"/>
    </source>
</evidence>
<evidence type="ECO:0000256" key="2">
    <source>
        <dbReference type="ARBA" id="ARBA00013266"/>
    </source>
</evidence>
<dbReference type="Proteomes" id="UP000245629">
    <property type="component" value="Chromosome 3"/>
</dbReference>